<proteinExistence type="predicted"/>
<keyword evidence="2" id="KW-1185">Reference proteome</keyword>
<protein>
    <submittedName>
        <fullName evidence="1">Transposase</fullName>
    </submittedName>
</protein>
<evidence type="ECO:0000313" key="1">
    <source>
        <dbReference type="EMBL" id="VXD17501.1"/>
    </source>
</evidence>
<evidence type="ECO:0000313" key="2">
    <source>
        <dbReference type="Proteomes" id="UP000182190"/>
    </source>
</evidence>
<dbReference type="Gene3D" id="3.50.50.60">
    <property type="entry name" value="FAD/NAD(P)-binding domain"/>
    <property type="match status" value="1"/>
</dbReference>
<dbReference type="AlphaFoldDB" id="A0A7Z9DY46"/>
<name>A0A7Z9DY46_9CYAN</name>
<reference evidence="1" key="1">
    <citation type="submission" date="2019-10" db="EMBL/GenBank/DDBJ databases">
        <authorList>
            <consortium name="Genoscope - CEA"/>
            <person name="William W."/>
        </authorList>
    </citation>
    <scope>NUCLEOTIDE SEQUENCE [LARGE SCALE GENOMIC DNA]</scope>
    <source>
        <strain evidence="1">BBR_PRJEB10994</strain>
    </source>
</reference>
<sequence length="523" mass="58967">MSLTEEILSQIPGNPLNGLVKADELWTGLKNNTLPLPHTVKQDSQLLENVDYDVVICGGTLGILIGATLAMKGWRVAILERGKLQGREQEWNISRKELEVFIELNLLSEVELKTAIATEYNPARLSFPNGADIWVKDVLNIGVDPVYLLETLKTKFLEVGGILLENTAYHAAIIHPDGVEVINSSQFAGERSEIMIKTRLLIDAMGHFSPLVRQARQGQKPDAVCLVVGTCATGYPNNQTGDIFASFTSLKNQCQYFWEAFPARDGRTTYLFTYLDADPQRFSLESLFEDYLKLLPEYQQIELNQLTFKRALFGFFPCYKNSPLKMPWNRVFAVGDSSGNQSPLSFGGFGAMVRHLQRLTDGIDQALTTDQLSQNALSLLQPYQPSLSVTWLFQRSMSVGIQQTINPEQINQLLTTVFQGMEQLGEPILKPFLQDVVQFSALTQTLSKTAITHPGLIFKIIPQVGLMSLIDWTIHYWNLGLYTGLYPLGKTLEPMFKKLPSSSQYYYYRWLEAWKYGSGQDYE</sequence>
<dbReference type="RefSeq" id="WP_083617324.1">
    <property type="nucleotide sequence ID" value="NZ_LR735000.1"/>
</dbReference>
<dbReference type="PANTHER" id="PTHR32098:SF5">
    <property type="entry name" value="LYCOPENE BETA_EPSILON CYCLASE PROTEIN"/>
    <property type="match status" value="1"/>
</dbReference>
<dbReference type="OrthoDB" id="418423at2"/>
<gene>
    <name evidence="1" type="ORF">PL9631_350012</name>
</gene>
<dbReference type="EMBL" id="CZCS02000174">
    <property type="protein sequence ID" value="VXD17501.1"/>
    <property type="molecule type" value="Genomic_DNA"/>
</dbReference>
<dbReference type="Proteomes" id="UP000182190">
    <property type="component" value="Unassembled WGS sequence"/>
</dbReference>
<accession>A0A7Z9DY46</accession>
<dbReference type="SUPFAM" id="SSF51905">
    <property type="entry name" value="FAD/NAD(P)-binding domain"/>
    <property type="match status" value="1"/>
</dbReference>
<organism evidence="1 2">
    <name type="scientific">Planktothrix paucivesiculata PCC 9631</name>
    <dbReference type="NCBI Taxonomy" id="671071"/>
    <lineage>
        <taxon>Bacteria</taxon>
        <taxon>Bacillati</taxon>
        <taxon>Cyanobacteriota</taxon>
        <taxon>Cyanophyceae</taxon>
        <taxon>Oscillatoriophycideae</taxon>
        <taxon>Oscillatoriales</taxon>
        <taxon>Microcoleaceae</taxon>
        <taxon>Planktothrix</taxon>
    </lineage>
</organism>
<dbReference type="PANTHER" id="PTHR32098">
    <property type="entry name" value="LYCOPENE BETA/EPSILON CYCLASE PROTEIN"/>
    <property type="match status" value="1"/>
</dbReference>
<comment type="caution">
    <text evidence="1">The sequence shown here is derived from an EMBL/GenBank/DDBJ whole genome shotgun (WGS) entry which is preliminary data.</text>
</comment>
<dbReference type="InterPro" id="IPR036188">
    <property type="entry name" value="FAD/NAD-bd_sf"/>
</dbReference>